<reference evidence="2 3" key="1">
    <citation type="submission" date="2020-07" db="EMBL/GenBank/DDBJ databases">
        <title>Sequencing the genomes of 1000 actinobacteria strains.</title>
        <authorList>
            <person name="Klenk H.-P."/>
        </authorList>
    </citation>
    <scope>NUCLEOTIDE SEQUENCE [LARGE SCALE GENOMIC DNA]</scope>
    <source>
        <strain evidence="2 3">CXB654</strain>
    </source>
</reference>
<dbReference type="Pfam" id="PF03009">
    <property type="entry name" value="GDPD"/>
    <property type="match status" value="1"/>
</dbReference>
<dbReference type="EMBL" id="JACCCC010000001">
    <property type="protein sequence ID" value="NYE48945.1"/>
    <property type="molecule type" value="Genomic_DNA"/>
</dbReference>
<name>A0A852U066_9ACTN</name>
<feature type="domain" description="GP-PDE" evidence="1">
    <location>
        <begin position="2"/>
        <end position="226"/>
    </location>
</feature>
<keyword evidence="3" id="KW-1185">Reference proteome</keyword>
<keyword evidence="2" id="KW-0378">Hydrolase</keyword>
<dbReference type="Proteomes" id="UP000589036">
    <property type="component" value="Unassembled WGS sequence"/>
</dbReference>
<evidence type="ECO:0000313" key="3">
    <source>
        <dbReference type="Proteomes" id="UP000589036"/>
    </source>
</evidence>
<dbReference type="PANTHER" id="PTHR46211">
    <property type="entry name" value="GLYCEROPHOSPHORYL DIESTER PHOSPHODIESTERASE"/>
    <property type="match status" value="1"/>
</dbReference>
<sequence length="234" mass="25648">MTLAIAHRGDPIQFRENTLPAIRAGAAAGADLVEIDLKLTADGHVVLLHDDTLERFWGLARPIGELTLAQIAALGDGRDRRIPTLMEVLAEFGGPGRVPLMLDVASVDVALAADDVVAEHGLLDRVVYSGAVEAMRAIRARRPHARLTLTWDQQGLPPAELWQVVQPRFYNSYWPLLTRELVAEMHRHGYAVSAWTVNDVSEMARLIGMGVDAIITDQPADLVKLVRGSPIPHR</sequence>
<dbReference type="CDD" id="cd08556">
    <property type="entry name" value="GDPD"/>
    <property type="match status" value="1"/>
</dbReference>
<dbReference type="PANTHER" id="PTHR46211:SF1">
    <property type="entry name" value="GLYCEROPHOSPHODIESTER PHOSPHODIESTERASE, CYTOPLASMIC"/>
    <property type="match status" value="1"/>
</dbReference>
<comment type="caution">
    <text evidence="2">The sequence shown here is derived from an EMBL/GenBank/DDBJ whole genome shotgun (WGS) entry which is preliminary data.</text>
</comment>
<dbReference type="EC" id="3.1.4.46" evidence="2"/>
<dbReference type="SUPFAM" id="SSF51695">
    <property type="entry name" value="PLC-like phosphodiesterases"/>
    <property type="match status" value="1"/>
</dbReference>
<gene>
    <name evidence="2" type="ORF">HDA32_004065</name>
</gene>
<evidence type="ECO:0000313" key="2">
    <source>
        <dbReference type="EMBL" id="NYE48945.1"/>
    </source>
</evidence>
<dbReference type="InterPro" id="IPR017946">
    <property type="entry name" value="PLC-like_Pdiesterase_TIM-brl"/>
</dbReference>
<evidence type="ECO:0000259" key="1">
    <source>
        <dbReference type="PROSITE" id="PS51704"/>
    </source>
</evidence>
<organism evidence="2 3">
    <name type="scientific">Spinactinospora alkalitolerans</name>
    <dbReference type="NCBI Taxonomy" id="687207"/>
    <lineage>
        <taxon>Bacteria</taxon>
        <taxon>Bacillati</taxon>
        <taxon>Actinomycetota</taxon>
        <taxon>Actinomycetes</taxon>
        <taxon>Streptosporangiales</taxon>
        <taxon>Nocardiopsidaceae</taxon>
        <taxon>Spinactinospora</taxon>
    </lineage>
</organism>
<dbReference type="GO" id="GO:0008889">
    <property type="term" value="F:glycerophosphodiester phosphodiesterase activity"/>
    <property type="evidence" value="ECO:0007669"/>
    <property type="project" value="UniProtKB-EC"/>
</dbReference>
<dbReference type="RefSeq" id="WP_179644690.1">
    <property type="nucleotide sequence ID" value="NZ_BAAAYY010000031.1"/>
</dbReference>
<protein>
    <submittedName>
        <fullName evidence="2">Glycerophosphoryl diester phosphodiesterase</fullName>
        <ecNumber evidence="2">3.1.4.46</ecNumber>
    </submittedName>
</protein>
<dbReference type="Gene3D" id="3.20.20.190">
    <property type="entry name" value="Phosphatidylinositol (PI) phosphodiesterase"/>
    <property type="match status" value="1"/>
</dbReference>
<dbReference type="InterPro" id="IPR030395">
    <property type="entry name" value="GP_PDE_dom"/>
</dbReference>
<proteinExistence type="predicted"/>
<accession>A0A852U066</accession>
<dbReference type="GO" id="GO:0006629">
    <property type="term" value="P:lipid metabolic process"/>
    <property type="evidence" value="ECO:0007669"/>
    <property type="project" value="InterPro"/>
</dbReference>
<dbReference type="PROSITE" id="PS51704">
    <property type="entry name" value="GP_PDE"/>
    <property type="match status" value="1"/>
</dbReference>
<dbReference type="AlphaFoldDB" id="A0A852U066"/>